<dbReference type="RefSeq" id="WP_311938731.1">
    <property type="nucleotide sequence ID" value="NZ_JAVSCK010000002.1"/>
</dbReference>
<dbReference type="EMBL" id="JBHTLJ010000002">
    <property type="protein sequence ID" value="MFD1162410.1"/>
    <property type="molecule type" value="Genomic_DNA"/>
</dbReference>
<name>A0ABW3RBE5_9FLAO</name>
<proteinExistence type="predicted"/>
<keyword evidence="3" id="KW-1185">Reference proteome</keyword>
<organism evidence="2 3">
    <name type="scientific">Hwangdonia seohaensis</name>
    <dbReference type="NCBI Taxonomy" id="1240727"/>
    <lineage>
        <taxon>Bacteria</taxon>
        <taxon>Pseudomonadati</taxon>
        <taxon>Bacteroidota</taxon>
        <taxon>Flavobacteriia</taxon>
        <taxon>Flavobacteriales</taxon>
        <taxon>Flavobacteriaceae</taxon>
        <taxon>Hwangdonia</taxon>
    </lineage>
</organism>
<reference evidence="3" key="1">
    <citation type="journal article" date="2019" name="Int. J. Syst. Evol. Microbiol.">
        <title>The Global Catalogue of Microorganisms (GCM) 10K type strain sequencing project: providing services to taxonomists for standard genome sequencing and annotation.</title>
        <authorList>
            <consortium name="The Broad Institute Genomics Platform"/>
            <consortium name="The Broad Institute Genome Sequencing Center for Infectious Disease"/>
            <person name="Wu L."/>
            <person name="Ma J."/>
        </authorList>
    </citation>
    <scope>NUCLEOTIDE SEQUENCE [LARGE SCALE GENOMIC DNA]</scope>
    <source>
        <strain evidence="3">CCUG 63246</strain>
    </source>
</reference>
<dbReference type="Proteomes" id="UP001597163">
    <property type="component" value="Unassembled WGS sequence"/>
</dbReference>
<dbReference type="SUPFAM" id="SSF109854">
    <property type="entry name" value="DinB/YfiT-like putative metalloenzymes"/>
    <property type="match status" value="1"/>
</dbReference>
<protein>
    <submittedName>
        <fullName evidence="2">DinB family protein</fullName>
    </submittedName>
</protein>
<dbReference type="InterPro" id="IPR034660">
    <property type="entry name" value="DinB/YfiT-like"/>
</dbReference>
<dbReference type="InterPro" id="IPR024775">
    <property type="entry name" value="DinB-like"/>
</dbReference>
<sequence length="184" mass="21512">MENWIAQIDKTTQNFSDTFGELSFEQLNWKPNAETWSISQNMEHLIVINESYFPVIDSIRKDTYKTPFLAKFGFLVSFFGKTVLKAVQPDRKKKMKTFTMWEPNESDIAIGILDRFRKHQSELKNIIQNSKDLIEKGTVISSPANKNIVYKLEKAFDIIVTHEQRHFEQALEVHQLMKKKAAKN</sequence>
<comment type="caution">
    <text evidence="2">The sequence shown here is derived from an EMBL/GenBank/DDBJ whole genome shotgun (WGS) entry which is preliminary data.</text>
</comment>
<gene>
    <name evidence="2" type="ORF">ACFQ2E_08280</name>
</gene>
<evidence type="ECO:0000259" key="1">
    <source>
        <dbReference type="Pfam" id="PF12867"/>
    </source>
</evidence>
<feature type="domain" description="DinB-like" evidence="1">
    <location>
        <begin position="7"/>
        <end position="170"/>
    </location>
</feature>
<dbReference type="Pfam" id="PF12867">
    <property type="entry name" value="DinB_2"/>
    <property type="match status" value="1"/>
</dbReference>
<accession>A0ABW3RBE5</accession>
<dbReference type="Gene3D" id="1.20.120.450">
    <property type="entry name" value="dinb family like domain"/>
    <property type="match status" value="1"/>
</dbReference>
<evidence type="ECO:0000313" key="2">
    <source>
        <dbReference type="EMBL" id="MFD1162410.1"/>
    </source>
</evidence>
<evidence type="ECO:0000313" key="3">
    <source>
        <dbReference type="Proteomes" id="UP001597163"/>
    </source>
</evidence>